<dbReference type="KEGG" id="vg:23680045"/>
<evidence type="ECO:0000313" key="2">
    <source>
        <dbReference type="Proteomes" id="UP000030226"/>
    </source>
</evidence>
<proteinExistence type="predicted"/>
<dbReference type="Pfam" id="PF13554">
    <property type="entry name" value="Phage_tail_terminator_5"/>
    <property type="match status" value="1"/>
</dbReference>
<accession>A0A0A1IWM6</accession>
<organism evidence="1 2">
    <name type="scientific">Pseudomonas phage vB_PaeS_PAO1_Ab18</name>
    <dbReference type="NCBI Taxonomy" id="1548905"/>
    <lineage>
        <taxon>Viruses</taxon>
        <taxon>Duplodnaviria</taxon>
        <taxon>Heunggongvirae</taxon>
        <taxon>Uroviricota</taxon>
        <taxon>Caudoviricetes</taxon>
        <taxon>Mesyanzhinovviridae</taxon>
        <taxon>Bradleyvirinae</taxon>
        <taxon>Abidjanvirus</taxon>
        <taxon>Abidjanvirus Ab18</taxon>
        <taxon>Pseudomonas virus Ab18</taxon>
    </lineage>
</organism>
<sequence>MSESKAVSAVMSKLKDVLGPVPLAVENQRFPELPSNGLWAAAFYLPASCRPVTLGQDGYDRLEAITQLDLNAPLQSGTFELRELADEVRGHFTAGTSLTYNGQEVRIRSCETSPGREVDNCYRVSLSIGWYSHINR</sequence>
<keyword evidence="2" id="KW-1185">Reference proteome</keyword>
<dbReference type="Proteomes" id="UP000030226">
    <property type="component" value="Segment"/>
</dbReference>
<dbReference type="OrthoDB" id="26517at10239"/>
<dbReference type="EMBL" id="LN610577">
    <property type="protein sequence ID" value="CEF89699.1"/>
    <property type="molecule type" value="Genomic_DNA"/>
</dbReference>
<dbReference type="GeneID" id="23680045"/>
<evidence type="ECO:0008006" key="3">
    <source>
        <dbReference type="Google" id="ProtNLM"/>
    </source>
</evidence>
<reference evidence="1 2" key="1">
    <citation type="journal article" date="2015" name="PLoS ONE">
        <title>Investigation of a Large Collection of Pseudomonas aeruginosa Bacteriophages Collected from a Single Environmental Source in Abidjan, Cote d'Ivoire.</title>
        <authorList>
            <person name="Essoh C."/>
            <person name="Latino L."/>
            <person name="Midoux C."/>
            <person name="Blouin Y."/>
            <person name="Loukou G."/>
            <person name="Nguetta S.P."/>
            <person name="Lathro S."/>
            <person name="Cablanmian A."/>
            <person name="Kouassi A.K."/>
            <person name="Vergnaud G."/>
            <person name="Pourcel C."/>
        </authorList>
    </citation>
    <scope>NUCLEOTIDE SEQUENCE [LARGE SCALE GENOMIC DNA]</scope>
    <source>
        <strain evidence="1">Ab18</strain>
    </source>
</reference>
<dbReference type="RefSeq" id="YP_009125163.1">
    <property type="nucleotide sequence ID" value="NC_026594.1"/>
</dbReference>
<dbReference type="InterPro" id="IPR025395">
    <property type="entry name" value="Phage_tail_terminator-like"/>
</dbReference>
<protein>
    <recommendedName>
        <fullName evidence="3">Tail terminator protein</fullName>
    </recommendedName>
</protein>
<gene>
    <name evidence="1" type="primary">ORF60</name>
</gene>
<evidence type="ECO:0000313" key="1">
    <source>
        <dbReference type="EMBL" id="CEF89699.1"/>
    </source>
</evidence>
<dbReference type="Gene3D" id="3.30.2000.20">
    <property type="match status" value="1"/>
</dbReference>
<name>A0A0A1IWM6_9CAUD</name>